<dbReference type="Gene3D" id="1.10.10.10">
    <property type="entry name" value="Winged helix-like DNA-binding domain superfamily/Winged helix DNA-binding domain"/>
    <property type="match status" value="1"/>
</dbReference>
<name>A0A645IM17_9ZZZZ</name>
<dbReference type="InterPro" id="IPR011991">
    <property type="entry name" value="ArsR-like_HTH"/>
</dbReference>
<gene>
    <name evidence="5" type="primary">ziaR_43</name>
    <name evidence="5" type="ORF">SDC9_199157</name>
</gene>
<feature type="domain" description="HTH arsR-type" evidence="4">
    <location>
        <begin position="8"/>
        <end position="102"/>
    </location>
</feature>
<accession>A0A645IM17</accession>
<dbReference type="EMBL" id="VSSQ01116698">
    <property type="protein sequence ID" value="MPN51509.1"/>
    <property type="molecule type" value="Genomic_DNA"/>
</dbReference>
<comment type="caution">
    <text evidence="5">The sequence shown here is derived from an EMBL/GenBank/DDBJ whole genome shotgun (WGS) entry which is preliminary data.</text>
</comment>
<dbReference type="InterPro" id="IPR018334">
    <property type="entry name" value="ArsR_HTH"/>
</dbReference>
<dbReference type="Pfam" id="PF01022">
    <property type="entry name" value="HTH_5"/>
    <property type="match status" value="1"/>
</dbReference>
<dbReference type="InterPro" id="IPR051011">
    <property type="entry name" value="Metal_resp_trans_reg"/>
</dbReference>
<dbReference type="PROSITE" id="PS50987">
    <property type="entry name" value="HTH_ARSR_2"/>
    <property type="match status" value="1"/>
</dbReference>
<dbReference type="PROSITE" id="PS00846">
    <property type="entry name" value="HTH_ARSR_1"/>
    <property type="match status" value="1"/>
</dbReference>
<dbReference type="InterPro" id="IPR036390">
    <property type="entry name" value="WH_DNA-bd_sf"/>
</dbReference>
<dbReference type="PANTHER" id="PTHR43132:SF6">
    <property type="entry name" value="HTH-TYPE TRANSCRIPTIONAL REPRESSOR CZRA"/>
    <property type="match status" value="1"/>
</dbReference>
<dbReference type="GO" id="GO:0003677">
    <property type="term" value="F:DNA binding"/>
    <property type="evidence" value="ECO:0007669"/>
    <property type="project" value="UniProtKB-KW"/>
</dbReference>
<reference evidence="5" key="1">
    <citation type="submission" date="2019-08" db="EMBL/GenBank/DDBJ databases">
        <authorList>
            <person name="Kucharzyk K."/>
            <person name="Murdoch R.W."/>
            <person name="Higgins S."/>
            <person name="Loffler F."/>
        </authorList>
    </citation>
    <scope>NUCLEOTIDE SEQUENCE</scope>
</reference>
<evidence type="ECO:0000259" key="4">
    <source>
        <dbReference type="PROSITE" id="PS50987"/>
    </source>
</evidence>
<dbReference type="SUPFAM" id="SSF46785">
    <property type="entry name" value="Winged helix' DNA-binding domain"/>
    <property type="match status" value="1"/>
</dbReference>
<dbReference type="InterPro" id="IPR036388">
    <property type="entry name" value="WH-like_DNA-bd_sf"/>
</dbReference>
<keyword evidence="3" id="KW-0804">Transcription</keyword>
<proteinExistence type="predicted"/>
<dbReference type="CDD" id="cd00090">
    <property type="entry name" value="HTH_ARSR"/>
    <property type="match status" value="1"/>
</dbReference>
<dbReference type="SMART" id="SM00418">
    <property type="entry name" value="HTH_ARSR"/>
    <property type="match status" value="1"/>
</dbReference>
<keyword evidence="1" id="KW-0805">Transcription regulation</keyword>
<evidence type="ECO:0000256" key="1">
    <source>
        <dbReference type="ARBA" id="ARBA00023015"/>
    </source>
</evidence>
<dbReference type="AlphaFoldDB" id="A0A645IM17"/>
<evidence type="ECO:0000256" key="2">
    <source>
        <dbReference type="ARBA" id="ARBA00023125"/>
    </source>
</evidence>
<evidence type="ECO:0000313" key="5">
    <source>
        <dbReference type="EMBL" id="MPN51509.1"/>
    </source>
</evidence>
<dbReference type="NCBIfam" id="NF033788">
    <property type="entry name" value="HTH_metalloreg"/>
    <property type="match status" value="1"/>
</dbReference>
<dbReference type="PANTHER" id="PTHR43132">
    <property type="entry name" value="ARSENICAL RESISTANCE OPERON REPRESSOR ARSR-RELATED"/>
    <property type="match status" value="1"/>
</dbReference>
<keyword evidence="2" id="KW-0238">DNA-binding</keyword>
<sequence>MEMQKRNINDEVITEMSQILFVAADETRLKILVSLLDGEKCVSDLEEDSGASQSLVSHQLQVLKKAKLVSFRKDGNRVFYSLDDEHIHELIRVAYDHVIEEKE</sequence>
<protein>
    <submittedName>
        <fullName evidence="5">Transcriptional repressor SmtB</fullName>
    </submittedName>
</protein>
<dbReference type="GO" id="GO:0003700">
    <property type="term" value="F:DNA-binding transcription factor activity"/>
    <property type="evidence" value="ECO:0007669"/>
    <property type="project" value="InterPro"/>
</dbReference>
<dbReference type="InterPro" id="IPR001845">
    <property type="entry name" value="HTH_ArsR_DNA-bd_dom"/>
</dbReference>
<organism evidence="5">
    <name type="scientific">bioreactor metagenome</name>
    <dbReference type="NCBI Taxonomy" id="1076179"/>
    <lineage>
        <taxon>unclassified sequences</taxon>
        <taxon>metagenomes</taxon>
        <taxon>ecological metagenomes</taxon>
    </lineage>
</organism>
<evidence type="ECO:0000256" key="3">
    <source>
        <dbReference type="ARBA" id="ARBA00023163"/>
    </source>
</evidence>
<dbReference type="PRINTS" id="PR00778">
    <property type="entry name" value="HTHARSR"/>
</dbReference>